<feature type="transmembrane region" description="Helical" evidence="1">
    <location>
        <begin position="6"/>
        <end position="25"/>
    </location>
</feature>
<proteinExistence type="predicted"/>
<evidence type="ECO:0000313" key="3">
    <source>
        <dbReference type="Proteomes" id="UP000672526"/>
    </source>
</evidence>
<keyword evidence="1" id="KW-1133">Transmembrane helix</keyword>
<keyword evidence="3" id="KW-1185">Reference proteome</keyword>
<keyword evidence="1" id="KW-0472">Membrane</keyword>
<name>A0ABM8QT58_9BURK</name>
<keyword evidence="1" id="KW-0812">Transmembrane</keyword>
<organism evidence="2 3">
    <name type="scientific">Paraburkholderia haematera</name>
    <dbReference type="NCBI Taxonomy" id="2793077"/>
    <lineage>
        <taxon>Bacteria</taxon>
        <taxon>Pseudomonadati</taxon>
        <taxon>Pseudomonadota</taxon>
        <taxon>Betaproteobacteria</taxon>
        <taxon>Burkholderiales</taxon>
        <taxon>Burkholderiaceae</taxon>
        <taxon>Paraburkholderia</taxon>
    </lineage>
</organism>
<gene>
    <name evidence="2" type="ORF">R69888_01274</name>
</gene>
<sequence>MDAYSYLLLAYLGVLSIVFTVVVVLRIRFPTIRPLEPTQEHCEFIARRSRDLKSFK</sequence>
<protein>
    <submittedName>
        <fullName evidence="2">Uncharacterized protein</fullName>
    </submittedName>
</protein>
<dbReference type="RefSeq" id="WP_172314365.1">
    <property type="nucleotide sequence ID" value="NZ_CAJNBK010000002.1"/>
</dbReference>
<accession>A0ABM8QT58</accession>
<comment type="caution">
    <text evidence="2">The sequence shown here is derived from an EMBL/GenBank/DDBJ whole genome shotgun (WGS) entry which is preliminary data.</text>
</comment>
<reference evidence="2 3" key="1">
    <citation type="submission" date="2021-02" db="EMBL/GenBank/DDBJ databases">
        <authorList>
            <person name="Vanwijnsberghe S."/>
        </authorList>
    </citation>
    <scope>NUCLEOTIDE SEQUENCE [LARGE SCALE GENOMIC DNA]</scope>
    <source>
        <strain evidence="2 3">LMG 31837</strain>
    </source>
</reference>
<dbReference type="Proteomes" id="UP000672526">
    <property type="component" value="Unassembled WGS sequence"/>
</dbReference>
<dbReference type="EMBL" id="CAJNBK010000002">
    <property type="protein sequence ID" value="CAE6713773.1"/>
    <property type="molecule type" value="Genomic_DNA"/>
</dbReference>
<evidence type="ECO:0000313" key="2">
    <source>
        <dbReference type="EMBL" id="CAE6713773.1"/>
    </source>
</evidence>
<evidence type="ECO:0000256" key="1">
    <source>
        <dbReference type="SAM" id="Phobius"/>
    </source>
</evidence>